<evidence type="ECO:0000256" key="1">
    <source>
        <dbReference type="SAM" id="MobiDB-lite"/>
    </source>
</evidence>
<dbReference type="InterPro" id="IPR043129">
    <property type="entry name" value="ATPase_NBD"/>
</dbReference>
<dbReference type="SUPFAM" id="SSF53067">
    <property type="entry name" value="Actin-like ATPase domain"/>
    <property type="match status" value="2"/>
</dbReference>
<accession>A0A7W3LUC1</accession>
<dbReference type="Gene3D" id="3.30.420.40">
    <property type="match status" value="2"/>
</dbReference>
<reference evidence="3 4" key="1">
    <citation type="submission" date="2020-08" db="EMBL/GenBank/DDBJ databases">
        <title>Genomic Encyclopedia of Type Strains, Phase IV (KMG-IV): sequencing the most valuable type-strain genomes for metagenomic binning, comparative biology and taxonomic classification.</title>
        <authorList>
            <person name="Goeker M."/>
        </authorList>
    </citation>
    <scope>NUCLEOTIDE SEQUENCE [LARGE SCALE GENOMIC DNA]</scope>
    <source>
        <strain evidence="3 4">DSM 44197</strain>
    </source>
</reference>
<keyword evidence="4" id="KW-1185">Reference proteome</keyword>
<dbReference type="AlphaFoldDB" id="A0A7W3LUC1"/>
<evidence type="ECO:0000259" key="2">
    <source>
        <dbReference type="Pfam" id="PF00814"/>
    </source>
</evidence>
<comment type="caution">
    <text evidence="3">The sequence shown here is derived from an EMBL/GenBank/DDBJ whole genome shotgun (WGS) entry which is preliminary data.</text>
</comment>
<dbReference type="PANTHER" id="PTHR11735:SF11">
    <property type="entry name" value="TRNA THREONYLCARBAMOYLADENOSINE BIOSYNTHESIS PROTEIN TSAB"/>
    <property type="match status" value="1"/>
</dbReference>
<dbReference type="Proteomes" id="UP000572680">
    <property type="component" value="Unassembled WGS sequence"/>
</dbReference>
<dbReference type="EMBL" id="JACJIA010000009">
    <property type="protein sequence ID" value="MBA8954440.1"/>
    <property type="molecule type" value="Genomic_DNA"/>
</dbReference>
<proteinExistence type="predicted"/>
<dbReference type="PANTHER" id="PTHR11735">
    <property type="entry name" value="TRNA N6-ADENOSINE THREONYLCARBAMOYLTRANSFERASE"/>
    <property type="match status" value="1"/>
</dbReference>
<feature type="domain" description="Gcp-like" evidence="2">
    <location>
        <begin position="34"/>
        <end position="136"/>
    </location>
</feature>
<feature type="compositionally biased region" description="Basic and acidic residues" evidence="1">
    <location>
        <begin position="203"/>
        <end position="214"/>
    </location>
</feature>
<dbReference type="GO" id="GO:0005829">
    <property type="term" value="C:cytosol"/>
    <property type="evidence" value="ECO:0007669"/>
    <property type="project" value="TreeGrafter"/>
</dbReference>
<gene>
    <name evidence="3" type="ORF">HNR61_006097</name>
</gene>
<dbReference type="InterPro" id="IPR000905">
    <property type="entry name" value="Gcp-like_dom"/>
</dbReference>
<dbReference type="CDD" id="cd24032">
    <property type="entry name" value="ASKHA_NBD_TsaB"/>
    <property type="match status" value="1"/>
</dbReference>
<evidence type="ECO:0000313" key="3">
    <source>
        <dbReference type="EMBL" id="MBA8954440.1"/>
    </source>
</evidence>
<dbReference type="GO" id="GO:0002949">
    <property type="term" value="P:tRNA threonylcarbamoyladenosine modification"/>
    <property type="evidence" value="ECO:0007669"/>
    <property type="project" value="InterPro"/>
</dbReference>
<evidence type="ECO:0000313" key="4">
    <source>
        <dbReference type="Proteomes" id="UP000572680"/>
    </source>
</evidence>
<name>A0A7W3LUC1_ACTNM</name>
<organism evidence="3 4">
    <name type="scientific">Actinomadura namibiensis</name>
    <dbReference type="NCBI Taxonomy" id="182080"/>
    <lineage>
        <taxon>Bacteria</taxon>
        <taxon>Bacillati</taxon>
        <taxon>Actinomycetota</taxon>
        <taxon>Actinomycetes</taxon>
        <taxon>Streptosporangiales</taxon>
        <taxon>Thermomonosporaceae</taxon>
        <taxon>Actinomadura</taxon>
    </lineage>
</organism>
<feature type="region of interest" description="Disordered" evidence="1">
    <location>
        <begin position="191"/>
        <end position="221"/>
    </location>
</feature>
<protein>
    <submittedName>
        <fullName evidence="3">tRNA threonylcarbamoyladenosine biosynthesis protein TsaB</fullName>
    </submittedName>
</protein>
<dbReference type="Pfam" id="PF00814">
    <property type="entry name" value="TsaD"/>
    <property type="match status" value="1"/>
</dbReference>
<dbReference type="NCBIfam" id="TIGR03725">
    <property type="entry name" value="T6A_YeaZ"/>
    <property type="match status" value="1"/>
</dbReference>
<dbReference type="InterPro" id="IPR022496">
    <property type="entry name" value="T6A_TsaB"/>
</dbReference>
<sequence>MAFDTATAAVTVALYEWNPGEGLRRRGAAEAVDRRRHTELLTPSVAGVLAEAGAAPGDLNAIAVGVGPGPYTGLRVGIVTALAMGEALKVPVHGVCTLDVIAWDSRRETPFVVATDARRREVYWARYGSYGQRIGEPMVGPAAGLPEGVPVIGEGAELYAEVLGDRAAEPAPLLPSAAALAELAVTRLSGRPGPALLPPEPLYLRRPDAKEPGPRKKVTPA</sequence>